<dbReference type="EMBL" id="KN602554">
    <property type="protein sequence ID" value="KHJ79935.1"/>
    <property type="molecule type" value="Genomic_DNA"/>
</dbReference>
<organism evidence="1 2">
    <name type="scientific">Oesophagostomum dentatum</name>
    <name type="common">Nodular worm</name>
    <dbReference type="NCBI Taxonomy" id="61180"/>
    <lineage>
        <taxon>Eukaryota</taxon>
        <taxon>Metazoa</taxon>
        <taxon>Ecdysozoa</taxon>
        <taxon>Nematoda</taxon>
        <taxon>Chromadorea</taxon>
        <taxon>Rhabditida</taxon>
        <taxon>Rhabditina</taxon>
        <taxon>Rhabditomorpha</taxon>
        <taxon>Strongyloidea</taxon>
        <taxon>Strongylidae</taxon>
        <taxon>Oesophagostomum</taxon>
    </lineage>
</organism>
<reference evidence="1 2" key="1">
    <citation type="submission" date="2014-03" db="EMBL/GenBank/DDBJ databases">
        <title>Draft genome of the hookworm Oesophagostomum dentatum.</title>
        <authorList>
            <person name="Mitreva M."/>
        </authorList>
    </citation>
    <scope>NUCLEOTIDE SEQUENCE [LARGE SCALE GENOMIC DNA]</scope>
    <source>
        <strain evidence="1 2">OD-Hann</strain>
    </source>
</reference>
<name>A0A0B1S9M4_OESDE</name>
<proteinExistence type="predicted"/>
<dbReference type="AlphaFoldDB" id="A0A0B1S9M4"/>
<protein>
    <submittedName>
        <fullName evidence="1">Uncharacterized protein</fullName>
    </submittedName>
</protein>
<dbReference type="OrthoDB" id="5869388at2759"/>
<accession>A0A0B1S9M4</accession>
<evidence type="ECO:0000313" key="1">
    <source>
        <dbReference type="EMBL" id="KHJ79935.1"/>
    </source>
</evidence>
<dbReference type="Proteomes" id="UP000053660">
    <property type="component" value="Unassembled WGS sequence"/>
</dbReference>
<gene>
    <name evidence="1" type="ORF">OESDEN_20403</name>
</gene>
<sequence>MATPQSLGPKKRKPSSPFSAKAAVTNFMDEDALRLLHQMQEILSSKAPEVLPLLEEFVSKLPLLSHKIIEAEKRPRSVVISGIPEAEATLPALKRQEHTERYVYDILNSLDVETRPLEIYRMGKIYFLKPIACAPFPTTRASLQSMTPEERVKDRELRSIAREKNRVEGKGKRIYVVYRNEVVKAADIQSDPGRFPKSQ</sequence>
<keyword evidence="2" id="KW-1185">Reference proteome</keyword>
<evidence type="ECO:0000313" key="2">
    <source>
        <dbReference type="Proteomes" id="UP000053660"/>
    </source>
</evidence>